<dbReference type="EMBL" id="KN669409">
    <property type="protein sequence ID" value="KHN04200.1"/>
    <property type="molecule type" value="Genomic_DNA"/>
</dbReference>
<reference evidence="1" key="1">
    <citation type="submission" date="2014-07" db="EMBL/GenBank/DDBJ databases">
        <title>Identification of a novel salt tolerance gene in wild soybean by whole-genome sequencing.</title>
        <authorList>
            <person name="Lam H.-M."/>
            <person name="Qi X."/>
            <person name="Li M.-W."/>
            <person name="Liu X."/>
            <person name="Xie M."/>
            <person name="Ni M."/>
            <person name="Xu X."/>
        </authorList>
    </citation>
    <scope>NUCLEOTIDE SEQUENCE [LARGE SCALE GENOMIC DNA]</scope>
    <source>
        <tissue evidence="1">Root</tissue>
    </source>
</reference>
<proteinExistence type="predicted"/>
<name>A0A0B2P4R6_GLYSO</name>
<dbReference type="Proteomes" id="UP000053555">
    <property type="component" value="Unassembled WGS sequence"/>
</dbReference>
<accession>A0A0B2P4R6</accession>
<protein>
    <submittedName>
        <fullName evidence="1">Uncharacterized protein</fullName>
    </submittedName>
</protein>
<organism evidence="1">
    <name type="scientific">Glycine soja</name>
    <name type="common">Wild soybean</name>
    <dbReference type="NCBI Taxonomy" id="3848"/>
    <lineage>
        <taxon>Eukaryota</taxon>
        <taxon>Viridiplantae</taxon>
        <taxon>Streptophyta</taxon>
        <taxon>Embryophyta</taxon>
        <taxon>Tracheophyta</taxon>
        <taxon>Spermatophyta</taxon>
        <taxon>Magnoliopsida</taxon>
        <taxon>eudicotyledons</taxon>
        <taxon>Gunneridae</taxon>
        <taxon>Pentapetalae</taxon>
        <taxon>rosids</taxon>
        <taxon>fabids</taxon>
        <taxon>Fabales</taxon>
        <taxon>Fabaceae</taxon>
        <taxon>Papilionoideae</taxon>
        <taxon>50 kb inversion clade</taxon>
        <taxon>NPAAA clade</taxon>
        <taxon>indigoferoid/millettioid clade</taxon>
        <taxon>Phaseoleae</taxon>
        <taxon>Glycine</taxon>
        <taxon>Glycine subgen. Soja</taxon>
    </lineage>
</organism>
<sequence length="288" mass="31384">MATSLSFSISPKTTATTSAFRFKVSAMATTIAAPLTKVALGGGRVGRALQDMGTGQDLLVRRGESVPPNFEGPIFVCTRNDDLESVLQSTPSSRWRADLVFFQNGMMEPWLESKGLEDANQVLAYFAVSKIGESPIDGRTDTNPEGLTAAYGKWASVVAARLNAGGLSCKVLDKEAFQKQMLEKLIWICSVMLVGARHGGVSVGVVEKEFRTEVIVSAAASEKGLKFEEAMEERLCAYSRAVAHFPTAVKEFKWRNGWFCSLSKKATAQGKPDPCPLHSQWLKELRIV</sequence>
<evidence type="ECO:0000313" key="1">
    <source>
        <dbReference type="EMBL" id="KHN04200.1"/>
    </source>
</evidence>
<dbReference type="PANTHER" id="PTHR34044:SF1">
    <property type="entry name" value="NUCLEAR PROTEIN"/>
    <property type="match status" value="1"/>
</dbReference>
<dbReference type="PANTHER" id="PTHR34044">
    <property type="entry name" value="NUCLEAR PROTEIN"/>
    <property type="match status" value="1"/>
</dbReference>
<dbReference type="AlphaFoldDB" id="A0A0B2P4R6"/>
<gene>
    <name evidence="1" type="ORF">glysoja_032696</name>
</gene>